<accession>Q5BYY4</accession>
<name>Q5BYY4_SCHJA</name>
<dbReference type="AlphaFoldDB" id="Q5BYY4"/>
<organism evidence="1">
    <name type="scientific">Schistosoma japonicum</name>
    <name type="common">Blood fluke</name>
    <dbReference type="NCBI Taxonomy" id="6182"/>
    <lineage>
        <taxon>Eukaryota</taxon>
        <taxon>Metazoa</taxon>
        <taxon>Spiralia</taxon>
        <taxon>Lophotrochozoa</taxon>
        <taxon>Platyhelminthes</taxon>
        <taxon>Trematoda</taxon>
        <taxon>Digenea</taxon>
        <taxon>Strigeidida</taxon>
        <taxon>Schistosomatoidea</taxon>
        <taxon>Schistosomatidae</taxon>
        <taxon>Schistosoma</taxon>
    </lineage>
</organism>
<reference evidence="1" key="2">
    <citation type="journal article" date="2006" name="PLoS Pathog.">
        <title>New perspectives on host-parasite interplay by comparative transcriptomic and proteomic analyses of Schistosoma japonicum.</title>
        <authorList>
            <person name="Liu F."/>
            <person name="Lu J."/>
            <person name="Hu W."/>
            <person name="Wang S.Y."/>
            <person name="Cui S.J."/>
            <person name="Chi M."/>
            <person name="Yan Q."/>
            <person name="Wang X.R."/>
            <person name="Song H.D."/>
            <person name="Xu X.N."/>
            <person name="Wang J.J."/>
            <person name="Zhang X.L."/>
            <person name="Zhang X."/>
            <person name="Wang Z.Q."/>
            <person name="Xue C.L."/>
            <person name="Brindley P.J."/>
            <person name="McManus D.P."/>
            <person name="Yang P.Y."/>
            <person name="Feng Z."/>
            <person name="Chen Z."/>
            <person name="Han Z.G."/>
        </authorList>
    </citation>
    <scope>NUCLEOTIDE SEQUENCE</scope>
</reference>
<reference evidence="1" key="1">
    <citation type="submission" date="2005-03" db="EMBL/GenBank/DDBJ databases">
        <authorList>
            <person name="Han Z."/>
        </authorList>
    </citation>
    <scope>NUCLEOTIDE SEQUENCE</scope>
</reference>
<protein>
    <submittedName>
        <fullName evidence="1">Uncharacterized protein</fullName>
    </submittedName>
</protein>
<proteinExistence type="evidence at transcript level"/>
<sequence>MYNQQLRQIKPKRTIQHYDNQLLVTVYKPPTSKIVKSIYTILDQL</sequence>
<dbReference type="EMBL" id="AY811502">
    <property type="protein sequence ID" value="AAX27391.1"/>
    <property type="molecule type" value="mRNA"/>
</dbReference>
<evidence type="ECO:0000313" key="1">
    <source>
        <dbReference type="EMBL" id="AAX27391.1"/>
    </source>
</evidence>